<dbReference type="GO" id="GO:0016020">
    <property type="term" value="C:membrane"/>
    <property type="evidence" value="ECO:0007669"/>
    <property type="project" value="UniProtKB-SubCell"/>
</dbReference>
<dbReference type="PRINTS" id="PR01463">
    <property type="entry name" value="EAGCHANLFMLY"/>
</dbReference>
<dbReference type="PANTHER" id="PTHR45743">
    <property type="entry name" value="POTASSIUM CHANNEL AKT1"/>
    <property type="match status" value="1"/>
</dbReference>
<evidence type="ECO:0000259" key="6">
    <source>
        <dbReference type="Pfam" id="PF00520"/>
    </source>
</evidence>
<dbReference type="InterPro" id="IPR003938">
    <property type="entry name" value="K_chnl_volt-dep_EAG/ELK/ERG"/>
</dbReference>
<feature type="transmembrane region" description="Helical" evidence="5">
    <location>
        <begin position="128"/>
        <end position="149"/>
    </location>
</feature>
<evidence type="ECO:0000256" key="1">
    <source>
        <dbReference type="ARBA" id="ARBA00004141"/>
    </source>
</evidence>
<keyword evidence="3 5" id="KW-1133">Transmembrane helix</keyword>
<gene>
    <name evidence="7" type="ORF">NP493_192g03032</name>
</gene>
<keyword evidence="8" id="KW-1185">Reference proteome</keyword>
<evidence type="ECO:0000256" key="4">
    <source>
        <dbReference type="ARBA" id="ARBA00023136"/>
    </source>
</evidence>
<keyword evidence="4 5" id="KW-0472">Membrane</keyword>
<dbReference type="Proteomes" id="UP001209878">
    <property type="component" value="Unassembled WGS sequence"/>
</dbReference>
<name>A0AAD9P1V1_RIDPI</name>
<dbReference type="InterPro" id="IPR045319">
    <property type="entry name" value="KAT/AKT"/>
</dbReference>
<dbReference type="Gene3D" id="1.10.287.70">
    <property type="match status" value="1"/>
</dbReference>
<feature type="transmembrane region" description="Helical" evidence="5">
    <location>
        <begin position="249"/>
        <end position="270"/>
    </location>
</feature>
<evidence type="ECO:0000256" key="2">
    <source>
        <dbReference type="ARBA" id="ARBA00022692"/>
    </source>
</evidence>
<proteinExistence type="predicted"/>
<dbReference type="AlphaFoldDB" id="A0AAD9P1V1"/>
<reference evidence="7" key="1">
    <citation type="journal article" date="2023" name="Mol. Biol. Evol.">
        <title>Third-Generation Sequencing Reveals the Adaptive Role of the Epigenome in Three Deep-Sea Polychaetes.</title>
        <authorList>
            <person name="Perez M."/>
            <person name="Aroh O."/>
            <person name="Sun Y."/>
            <person name="Lan Y."/>
            <person name="Juniper S.K."/>
            <person name="Young C.R."/>
            <person name="Angers B."/>
            <person name="Qian P.Y."/>
        </authorList>
    </citation>
    <scope>NUCLEOTIDE SEQUENCE</scope>
    <source>
        <strain evidence="7">R07B-5</strain>
    </source>
</reference>
<sequence length="326" mass="37069">MIPIYPRRRKAKGEAIVKLISATQAALGNEPPRHKAMASLCSYSLLRPRHPLYRLWELIVTCFVMTSVFLVLYMGAFDSTSPELHIVLYVSDAVNIVNIIATFWLAYEDKNGLLVTDKKLIRCRYMKSTFAFDVISAIPFEAIGCWHPRALPYLRMNRIFHAYLVWSFFDHQADMIGATTQLMHCAKYLNAGVLAIHFICCTWFFMACDGRHHCTAGDTRSCINDTWVSPGSGRPLELNILEATPRTQYIVSLYWTLNTVLATGFGDIVANNLAEMLFSIMAMICGLLLIHEMLLAGVSSMLMNSDFLRSRYLSRLKTVNRYLVRL</sequence>
<comment type="caution">
    <text evidence="7">The sequence shown here is derived from an EMBL/GenBank/DDBJ whole genome shotgun (WGS) entry which is preliminary data.</text>
</comment>
<evidence type="ECO:0000256" key="3">
    <source>
        <dbReference type="ARBA" id="ARBA00022989"/>
    </source>
</evidence>
<evidence type="ECO:0000256" key="5">
    <source>
        <dbReference type="SAM" id="Phobius"/>
    </source>
</evidence>
<dbReference type="Pfam" id="PF00520">
    <property type="entry name" value="Ion_trans"/>
    <property type="match status" value="1"/>
</dbReference>
<feature type="transmembrane region" description="Helical" evidence="5">
    <location>
        <begin position="276"/>
        <end position="302"/>
    </location>
</feature>
<keyword evidence="2 5" id="KW-0812">Transmembrane</keyword>
<feature type="domain" description="Ion transport" evidence="6">
    <location>
        <begin position="53"/>
        <end position="290"/>
    </location>
</feature>
<dbReference type="InterPro" id="IPR005821">
    <property type="entry name" value="Ion_trans_dom"/>
</dbReference>
<dbReference type="GO" id="GO:0005249">
    <property type="term" value="F:voltage-gated potassium channel activity"/>
    <property type="evidence" value="ECO:0007669"/>
    <property type="project" value="InterPro"/>
</dbReference>
<evidence type="ECO:0000313" key="8">
    <source>
        <dbReference type="Proteomes" id="UP001209878"/>
    </source>
</evidence>
<feature type="transmembrane region" description="Helical" evidence="5">
    <location>
        <begin position="86"/>
        <end position="107"/>
    </location>
</feature>
<evidence type="ECO:0000313" key="7">
    <source>
        <dbReference type="EMBL" id="KAK2186674.1"/>
    </source>
</evidence>
<organism evidence="7 8">
    <name type="scientific">Ridgeia piscesae</name>
    <name type="common">Tubeworm</name>
    <dbReference type="NCBI Taxonomy" id="27915"/>
    <lineage>
        <taxon>Eukaryota</taxon>
        <taxon>Metazoa</taxon>
        <taxon>Spiralia</taxon>
        <taxon>Lophotrochozoa</taxon>
        <taxon>Annelida</taxon>
        <taxon>Polychaeta</taxon>
        <taxon>Sedentaria</taxon>
        <taxon>Canalipalpata</taxon>
        <taxon>Sabellida</taxon>
        <taxon>Siboglinidae</taxon>
        <taxon>Ridgeia</taxon>
    </lineage>
</organism>
<accession>A0AAD9P1V1</accession>
<protein>
    <recommendedName>
        <fullName evidence="6">Ion transport domain-containing protein</fullName>
    </recommendedName>
</protein>
<dbReference type="SUPFAM" id="SSF81324">
    <property type="entry name" value="Voltage-gated potassium channels"/>
    <property type="match status" value="1"/>
</dbReference>
<dbReference type="EMBL" id="JAODUO010000193">
    <property type="protein sequence ID" value="KAK2186674.1"/>
    <property type="molecule type" value="Genomic_DNA"/>
</dbReference>
<feature type="transmembrane region" description="Helical" evidence="5">
    <location>
        <begin position="188"/>
        <end position="206"/>
    </location>
</feature>
<comment type="subcellular location">
    <subcellularLocation>
        <location evidence="1">Membrane</location>
        <topology evidence="1">Multi-pass membrane protein</topology>
    </subcellularLocation>
</comment>
<feature type="transmembrane region" description="Helical" evidence="5">
    <location>
        <begin position="55"/>
        <end position="74"/>
    </location>
</feature>